<dbReference type="InterPro" id="IPR004244">
    <property type="entry name" value="Transposase_22"/>
</dbReference>
<keyword evidence="2" id="KW-1185">Reference proteome</keyword>
<gene>
    <name evidence="1" type="ORF">CRENBAI_004566</name>
</gene>
<comment type="caution">
    <text evidence="1">The sequence shown here is derived from an EMBL/GenBank/DDBJ whole genome shotgun (WGS) entry which is preliminary data.</text>
</comment>
<dbReference type="Proteomes" id="UP001311232">
    <property type="component" value="Unassembled WGS sequence"/>
</dbReference>
<organism evidence="1 2">
    <name type="scientific">Crenichthys baileyi</name>
    <name type="common">White River springfish</name>
    <dbReference type="NCBI Taxonomy" id="28760"/>
    <lineage>
        <taxon>Eukaryota</taxon>
        <taxon>Metazoa</taxon>
        <taxon>Chordata</taxon>
        <taxon>Craniata</taxon>
        <taxon>Vertebrata</taxon>
        <taxon>Euteleostomi</taxon>
        <taxon>Actinopterygii</taxon>
        <taxon>Neopterygii</taxon>
        <taxon>Teleostei</taxon>
        <taxon>Neoteleostei</taxon>
        <taxon>Acanthomorphata</taxon>
        <taxon>Ovalentaria</taxon>
        <taxon>Atherinomorphae</taxon>
        <taxon>Cyprinodontiformes</taxon>
        <taxon>Goodeidae</taxon>
        <taxon>Crenichthys</taxon>
    </lineage>
</organism>
<protein>
    <submittedName>
        <fullName evidence="1">Uncharacterized protein</fullName>
    </submittedName>
</protein>
<proteinExistence type="predicted"/>
<dbReference type="EMBL" id="JAHHUM010000579">
    <property type="protein sequence ID" value="KAK5619402.1"/>
    <property type="molecule type" value="Genomic_DNA"/>
</dbReference>
<dbReference type="Gene3D" id="3.30.70.1820">
    <property type="entry name" value="L1 transposable element, RRM domain"/>
    <property type="match status" value="1"/>
</dbReference>
<evidence type="ECO:0000313" key="1">
    <source>
        <dbReference type="EMBL" id="KAK5619402.1"/>
    </source>
</evidence>
<sequence length="101" mass="11635">MKTSSCADGNHTDCNFMEEIRKILTTLWERVEDLENRSRRNNVRMVGLTEGKEERKNVGQYVEQIIAQGFGLTGSEFEVEWAHRSLVPRSDANKPPRTILI</sequence>
<evidence type="ECO:0000313" key="2">
    <source>
        <dbReference type="Proteomes" id="UP001311232"/>
    </source>
</evidence>
<dbReference type="AlphaFoldDB" id="A0AAV9SDR5"/>
<accession>A0AAV9SDR5</accession>
<dbReference type="PANTHER" id="PTHR11505">
    <property type="entry name" value="L1 TRANSPOSABLE ELEMENT-RELATED"/>
    <property type="match status" value="1"/>
</dbReference>
<name>A0AAV9SDR5_9TELE</name>
<reference evidence="1 2" key="1">
    <citation type="submission" date="2021-06" db="EMBL/GenBank/DDBJ databases">
        <authorList>
            <person name="Palmer J.M."/>
        </authorList>
    </citation>
    <scope>NUCLEOTIDE SEQUENCE [LARGE SCALE GENOMIC DNA]</scope>
    <source>
        <strain evidence="1 2">MEX-2019</strain>
        <tissue evidence="1">Muscle</tissue>
    </source>
</reference>